<dbReference type="Gene3D" id="1.50.10.20">
    <property type="match status" value="1"/>
</dbReference>
<dbReference type="AlphaFoldDB" id="A0A1K0FR00"/>
<keyword evidence="2" id="KW-1185">Reference proteome</keyword>
<comment type="caution">
    <text evidence="1">The sequence shown here is derived from an EMBL/GenBank/DDBJ whole genome shotgun (WGS) entry which is preliminary data.</text>
</comment>
<dbReference type="EMBL" id="MEIA01000063">
    <property type="protein sequence ID" value="OJF15217.1"/>
    <property type="molecule type" value="Genomic_DNA"/>
</dbReference>
<protein>
    <submittedName>
        <fullName evidence="1">Uncharacterized protein</fullName>
    </submittedName>
</protein>
<dbReference type="Proteomes" id="UP000182486">
    <property type="component" value="Unassembled WGS sequence"/>
</dbReference>
<dbReference type="RefSeq" id="WP_071803701.1">
    <property type="nucleotide sequence ID" value="NZ_MEIA01000063.1"/>
</dbReference>
<name>A0A1K0FR00_9ACTN</name>
<evidence type="ECO:0000313" key="2">
    <source>
        <dbReference type="Proteomes" id="UP000182486"/>
    </source>
</evidence>
<accession>A0A1K0FR00</accession>
<gene>
    <name evidence="1" type="ORF">BG844_05805</name>
</gene>
<organism evidence="1 2">
    <name type="scientific">Couchioplanes caeruleus subsp. caeruleus</name>
    <dbReference type="NCBI Taxonomy" id="56427"/>
    <lineage>
        <taxon>Bacteria</taxon>
        <taxon>Bacillati</taxon>
        <taxon>Actinomycetota</taxon>
        <taxon>Actinomycetes</taxon>
        <taxon>Micromonosporales</taxon>
        <taxon>Micromonosporaceae</taxon>
        <taxon>Couchioplanes</taxon>
    </lineage>
</organism>
<dbReference type="SUPFAM" id="SSF158745">
    <property type="entry name" value="LanC-like"/>
    <property type="match status" value="1"/>
</dbReference>
<evidence type="ECO:0000313" key="1">
    <source>
        <dbReference type="EMBL" id="OJF15217.1"/>
    </source>
</evidence>
<reference evidence="1 2" key="1">
    <citation type="submission" date="2016-09" db="EMBL/GenBank/DDBJ databases">
        <title>Couchioplanes caeruleus draft genome sequence.</title>
        <authorList>
            <person name="Sheehan J."/>
            <person name="Caffrey P."/>
        </authorList>
    </citation>
    <scope>NUCLEOTIDE SEQUENCE [LARGE SCALE GENOMIC DNA]</scope>
    <source>
        <strain evidence="1 2">DSM 43634</strain>
    </source>
</reference>
<sequence length="82" mass="8660">MAGCGFTLLRAYEITGVPAFLERAPQVAVALLGMADDRDDRLVWPIPTDFSSTLAGLFHYGFAHGVAGMPCATGGCSPRTRS</sequence>
<proteinExistence type="predicted"/>